<reference evidence="2 3" key="1">
    <citation type="submission" date="2019-12" db="EMBL/GenBank/DDBJ databases">
        <title>Rhizobium genotypes associated with high levels of biological nitrogen fixation by grain legumes in a temperate-maritime cropping system.</title>
        <authorList>
            <person name="Maluk M."/>
            <person name="Francesc Ferrando Molina F."/>
            <person name="Lopez Del Egido L."/>
            <person name="Lafos M."/>
            <person name="Langarica-Fuentes A."/>
            <person name="Gebre Yohannes G."/>
            <person name="Young M.W."/>
            <person name="Martin P."/>
            <person name="Gantlett R."/>
            <person name="Kenicer G."/>
            <person name="Hawes C."/>
            <person name="Begg G.S."/>
            <person name="Quilliam R.S."/>
            <person name="Squire G.R."/>
            <person name="Poole P.S."/>
            <person name="Young P.W."/>
            <person name="Iannetta P.M."/>
            <person name="James E.K."/>
        </authorList>
    </citation>
    <scope>NUCLEOTIDE SEQUENCE [LARGE SCALE GENOMIC DNA]</scope>
    <source>
        <strain evidence="2 3">JHI2449</strain>
    </source>
</reference>
<evidence type="ECO:0000313" key="2">
    <source>
        <dbReference type="EMBL" id="NEH91344.1"/>
    </source>
</evidence>
<protein>
    <submittedName>
        <fullName evidence="2">MarR family transcriptional regulator</fullName>
    </submittedName>
</protein>
<dbReference type="SUPFAM" id="SSF46785">
    <property type="entry name" value="Winged helix' DNA-binding domain"/>
    <property type="match status" value="1"/>
</dbReference>
<evidence type="ECO:0000259" key="1">
    <source>
        <dbReference type="PROSITE" id="PS50995"/>
    </source>
</evidence>
<dbReference type="GO" id="GO:0003700">
    <property type="term" value="F:DNA-binding transcription factor activity"/>
    <property type="evidence" value="ECO:0007669"/>
    <property type="project" value="InterPro"/>
</dbReference>
<organism evidence="2 3">
    <name type="scientific">Rhizobium laguerreae</name>
    <dbReference type="NCBI Taxonomy" id="1076926"/>
    <lineage>
        <taxon>Bacteria</taxon>
        <taxon>Pseudomonadati</taxon>
        <taxon>Pseudomonadota</taxon>
        <taxon>Alphaproteobacteria</taxon>
        <taxon>Hyphomicrobiales</taxon>
        <taxon>Rhizobiaceae</taxon>
        <taxon>Rhizobium/Agrobacterium group</taxon>
        <taxon>Rhizobium</taxon>
    </lineage>
</organism>
<dbReference type="InterPro" id="IPR036390">
    <property type="entry name" value="WH_DNA-bd_sf"/>
</dbReference>
<feature type="domain" description="HTH marR-type" evidence="1">
    <location>
        <begin position="13"/>
        <end position="146"/>
    </location>
</feature>
<dbReference type="PROSITE" id="PS50995">
    <property type="entry name" value="HTH_MARR_2"/>
    <property type="match status" value="1"/>
</dbReference>
<dbReference type="RefSeq" id="WP_163876850.1">
    <property type="nucleotide sequence ID" value="NZ_WUEP01000006.1"/>
</dbReference>
<dbReference type="Proteomes" id="UP000468864">
    <property type="component" value="Unassembled WGS sequence"/>
</dbReference>
<dbReference type="SMART" id="SM00347">
    <property type="entry name" value="HTH_MARR"/>
    <property type="match status" value="1"/>
</dbReference>
<dbReference type="InterPro" id="IPR039422">
    <property type="entry name" value="MarR/SlyA-like"/>
</dbReference>
<dbReference type="GO" id="GO:0006950">
    <property type="term" value="P:response to stress"/>
    <property type="evidence" value="ECO:0007669"/>
    <property type="project" value="TreeGrafter"/>
</dbReference>
<dbReference type="EMBL" id="WUEP01000006">
    <property type="protein sequence ID" value="NEH91344.1"/>
    <property type="molecule type" value="Genomic_DNA"/>
</dbReference>
<dbReference type="Pfam" id="PF12802">
    <property type="entry name" value="MarR_2"/>
    <property type="match status" value="1"/>
</dbReference>
<accession>A0A6N9ZCX0</accession>
<dbReference type="Gene3D" id="1.10.10.10">
    <property type="entry name" value="Winged helix-like DNA-binding domain superfamily/Winged helix DNA-binding domain"/>
    <property type="match status" value="1"/>
</dbReference>
<evidence type="ECO:0000313" key="3">
    <source>
        <dbReference type="Proteomes" id="UP000468864"/>
    </source>
</evidence>
<dbReference type="PANTHER" id="PTHR33164">
    <property type="entry name" value="TRANSCRIPTIONAL REGULATOR, MARR FAMILY"/>
    <property type="match status" value="1"/>
</dbReference>
<name>A0A6N9ZCX0_9HYPH</name>
<dbReference type="InterPro" id="IPR036388">
    <property type="entry name" value="WH-like_DNA-bd_sf"/>
</dbReference>
<dbReference type="AlphaFoldDB" id="A0A6N9ZCX0"/>
<sequence>MHEPQRTPAGTALTDLILDLFRLNNRMINAGDKLVDGLGLTSARWQVLGTVVTAGRPQPVAWLARDMGANRQNVQRIVNDLEKEGLLAFQPNPHHRRAQLVVLTDKGEQAYETAMRLQAPWVDMLSEGLQVEDLKIAHAVMKALRSKLEGHGDVEEQA</sequence>
<dbReference type="InterPro" id="IPR000835">
    <property type="entry name" value="HTH_MarR-typ"/>
</dbReference>
<comment type="caution">
    <text evidence="2">The sequence shown here is derived from an EMBL/GenBank/DDBJ whole genome shotgun (WGS) entry which is preliminary data.</text>
</comment>
<proteinExistence type="predicted"/>
<dbReference type="PANTHER" id="PTHR33164:SF99">
    <property type="entry name" value="MARR FAMILY REGULATORY PROTEIN"/>
    <property type="match status" value="1"/>
</dbReference>
<gene>
    <name evidence="2" type="ORF">GR206_09865</name>
</gene>